<name>A0ABT5GAX3_9MOLU</name>
<reference evidence="2" key="1">
    <citation type="submission" date="2021-11" db="EMBL/GenBank/DDBJ databases">
        <title>Description of Mycoplasma bradburyaesp. nov.from sea birds: a tribute to a great mycoplasmologist.</title>
        <authorList>
            <person name="Ramirez A.S."/>
            <person name="Poveda C."/>
            <person name="Suarez-Perez A."/>
            <person name="Rosales R.S."/>
            <person name="Dijkman R."/>
            <person name="Feberwee A."/>
            <person name="Spergser J."/>
            <person name="Szostak M.P."/>
            <person name="Ressel L."/>
            <person name="Calabuig P."/>
            <person name="Catania S."/>
            <person name="Gobbo F."/>
            <person name="Timofte D."/>
            <person name="Poveda J.B."/>
        </authorList>
    </citation>
    <scope>NUCLEOTIDE SEQUENCE [LARGE SCALE GENOMIC DNA]</scope>
    <source>
        <strain evidence="2">T158</strain>
    </source>
</reference>
<gene>
    <name evidence="2" type="ORF">LNO68_01445</name>
</gene>
<dbReference type="NCBIfam" id="NF045837">
    <property type="entry name" value="Mplas_Cys_pep"/>
    <property type="match status" value="1"/>
</dbReference>
<proteinExistence type="predicted"/>
<dbReference type="EMBL" id="JAJHZM010000007">
    <property type="protein sequence ID" value="MDC4181852.1"/>
    <property type="molecule type" value="Genomic_DNA"/>
</dbReference>
<feature type="chain" id="PRO_5046822371" evidence="1">
    <location>
        <begin position="22"/>
        <end position="465"/>
    </location>
</feature>
<feature type="signal peptide" evidence="1">
    <location>
        <begin position="1"/>
        <end position="21"/>
    </location>
</feature>
<keyword evidence="3" id="KW-1185">Reference proteome</keyword>
<evidence type="ECO:0000256" key="1">
    <source>
        <dbReference type="SAM" id="SignalP"/>
    </source>
</evidence>
<dbReference type="InterPro" id="IPR054779">
    <property type="entry name" value="Cys_pept_put_mycoplasmatota"/>
</dbReference>
<dbReference type="RefSeq" id="WP_255034682.1">
    <property type="nucleotide sequence ID" value="NZ_CP101414.1"/>
</dbReference>
<evidence type="ECO:0000313" key="2">
    <source>
        <dbReference type="EMBL" id="MDC4181852.1"/>
    </source>
</evidence>
<sequence>MKSKITKIALAISTASLGVTALPSISTSSSNANEGFKNETELKEFLIDSEVGRLIRISNNYQSLKVVKEIKDIKGNEYLLIGTDNLFSIVDTNLYISNEIHQEKINDEWLKYDLYYSKSFGLLKRINENKFLSLYSNNEISKDDLSLADQPLEIDNISEFKEKQLAKRDKEIKYKWFRSRQANIIFDKNNTPYNYDGRFSVSHTVPYAWWFATRNNHESAGYMDLTYVGVSDNDKAGLCEYVALSQILLYNHLFVDGSIFTDYEYNKYIKDANEWTKEHWEDTSPVFRNLYRGAQYTDSLTYKLYELGGEESNLKTTIIYGKMFDSFNLKERNSWVGYGSIAGYYKAWQSVRRGIPVILGAAPIRLPNNSNNWFDHAYLMYGYDDSSDMFLGSMCWGRFNSNRFLYSYYNNCWGSYYYTIESTKQKKDRKQPKAFKYKNNWYTGNEINNFIMNGEKFQPWIVLNF</sequence>
<comment type="caution">
    <text evidence="2">The sequence shown here is derived from an EMBL/GenBank/DDBJ whole genome shotgun (WGS) entry which is preliminary data.</text>
</comment>
<protein>
    <submittedName>
        <fullName evidence="2">Uncharacterized protein</fullName>
    </submittedName>
</protein>
<accession>A0ABT5GAX3</accession>
<dbReference type="Proteomes" id="UP001220940">
    <property type="component" value="Unassembled WGS sequence"/>
</dbReference>
<organism evidence="2 3">
    <name type="scientific">Mycoplasma bradburyae</name>
    <dbReference type="NCBI Taxonomy" id="2963128"/>
    <lineage>
        <taxon>Bacteria</taxon>
        <taxon>Bacillati</taxon>
        <taxon>Mycoplasmatota</taxon>
        <taxon>Mollicutes</taxon>
        <taxon>Mycoplasmataceae</taxon>
        <taxon>Mycoplasma</taxon>
    </lineage>
</organism>
<keyword evidence="1" id="KW-0732">Signal</keyword>
<evidence type="ECO:0000313" key="3">
    <source>
        <dbReference type="Proteomes" id="UP001220940"/>
    </source>
</evidence>